<reference evidence="1 3" key="1">
    <citation type="submission" date="2018-01" db="EMBL/GenBank/DDBJ databases">
        <title>Whole genome analyses suggest that Burkholderia sensu lato contains two further novel genera in the rhizoxinica-symbiotica group Mycetohabitans gen. nov., and Trinickia gen. nov.: implications for the evolution of diazotrophy and nodulation in the Burkholderiaceae.</title>
        <authorList>
            <person name="Estrada-de los Santos P."/>
            <person name="Palmer M."/>
            <person name="Chavez-Ramirez B."/>
            <person name="Beukes C."/>
            <person name="Steenkamp E.T."/>
            <person name="Hirsch A.M."/>
            <person name="Manyaka P."/>
            <person name="Maluk M."/>
            <person name="Lafos M."/>
            <person name="Crook M."/>
            <person name="Gross E."/>
            <person name="Simon M.F."/>
            <person name="Bueno dos Reis Junior F."/>
            <person name="Poole P.S."/>
            <person name="Venter S.N."/>
            <person name="James E.K."/>
        </authorList>
    </citation>
    <scope>NUCLEOTIDE SEQUENCE [LARGE SCALE GENOMIC DNA]</scope>
    <source>
        <strain evidence="1 3">JPY 581</strain>
    </source>
</reference>
<evidence type="ECO:0000313" key="3">
    <source>
        <dbReference type="Proteomes" id="UP000235777"/>
    </source>
</evidence>
<gene>
    <name evidence="1" type="ORF">C0Z20_04695</name>
    <name evidence="2" type="ORF">C9I57_04820</name>
</gene>
<organism evidence="1 3">
    <name type="scientific">Trinickia symbiotica</name>
    <dbReference type="NCBI Taxonomy" id="863227"/>
    <lineage>
        <taxon>Bacteria</taxon>
        <taxon>Pseudomonadati</taxon>
        <taxon>Pseudomonadota</taxon>
        <taxon>Betaproteobacteria</taxon>
        <taxon>Burkholderiales</taxon>
        <taxon>Burkholderiaceae</taxon>
        <taxon>Trinickia</taxon>
    </lineage>
</organism>
<evidence type="ECO:0000313" key="1">
    <source>
        <dbReference type="EMBL" id="PMS38096.1"/>
    </source>
</evidence>
<dbReference type="Proteomes" id="UP000240638">
    <property type="component" value="Unassembled WGS sequence"/>
</dbReference>
<evidence type="ECO:0000313" key="4">
    <source>
        <dbReference type="Proteomes" id="UP000240638"/>
    </source>
</evidence>
<dbReference type="EMBL" id="PYUC01000002">
    <property type="protein sequence ID" value="PTB21950.1"/>
    <property type="molecule type" value="Genomic_DNA"/>
</dbReference>
<protein>
    <submittedName>
        <fullName evidence="1">Uncharacterized protein</fullName>
    </submittedName>
</protein>
<dbReference type="Proteomes" id="UP000235777">
    <property type="component" value="Unassembled WGS sequence"/>
</dbReference>
<dbReference type="EMBL" id="PNYC01000002">
    <property type="protein sequence ID" value="PMS38096.1"/>
    <property type="molecule type" value="Genomic_DNA"/>
</dbReference>
<proteinExistence type="predicted"/>
<reference evidence="2 4" key="2">
    <citation type="submission" date="2018-03" db="EMBL/GenBank/DDBJ databases">
        <title>Whole genome analyses suggest that Burkholderia sensu lato contains two further novel genera in the rhizoxinica-symbiotica group Mycetohabitans gen. nov., and Trinickia gen. nov.: implications for the evolution of diazotrophy and nodulation in the Burkholderiaceae.</title>
        <authorList>
            <person name="Estrada De Los Santos P."/>
            <person name="Palmer M."/>
            <person name="Chavez-Ramirez B."/>
            <person name="Steenkamp E.T."/>
            <person name="Hirsch A.M."/>
            <person name="Manyaka P."/>
            <person name="Maluk M."/>
            <person name="Lafos M."/>
            <person name="Crook M."/>
            <person name="Gross E."/>
            <person name="Simon M.F."/>
            <person name="Bueno Dos Reis Junior F."/>
            <person name="Poole P.S."/>
            <person name="Venter S.N."/>
            <person name="James E.K."/>
        </authorList>
    </citation>
    <scope>NUCLEOTIDE SEQUENCE [LARGE SCALE GENOMIC DNA]</scope>
    <source>
        <strain evidence="2 4">JPY-366</strain>
    </source>
</reference>
<sequence length="79" mass="9448">MGIQQTEQPRRVHALHLVDADLDHLERAIREPDNRMLNAQYWERRVLSVRHQFELTREQRARVEAILERLAQRNGEPAL</sequence>
<accession>A0A2N7X8K5</accession>
<dbReference type="OrthoDB" id="9108754at2"/>
<dbReference type="RefSeq" id="WP_018438694.1">
    <property type="nucleotide sequence ID" value="NZ_KB890164.1"/>
</dbReference>
<keyword evidence="3" id="KW-1185">Reference proteome</keyword>
<evidence type="ECO:0000313" key="2">
    <source>
        <dbReference type="EMBL" id="PTB21950.1"/>
    </source>
</evidence>
<comment type="caution">
    <text evidence="1">The sequence shown here is derived from an EMBL/GenBank/DDBJ whole genome shotgun (WGS) entry which is preliminary data.</text>
</comment>
<dbReference type="AlphaFoldDB" id="A0A2N7X8K5"/>
<name>A0A2N7X8K5_9BURK</name>